<organism evidence="4 5">
    <name type="scientific">Sphingomonas rubra</name>
    <dbReference type="NCBI Taxonomy" id="634430"/>
    <lineage>
        <taxon>Bacteria</taxon>
        <taxon>Pseudomonadati</taxon>
        <taxon>Pseudomonadota</taxon>
        <taxon>Alphaproteobacteria</taxon>
        <taxon>Sphingomonadales</taxon>
        <taxon>Sphingomonadaceae</taxon>
        <taxon>Sphingomonas</taxon>
    </lineage>
</organism>
<dbReference type="GO" id="GO:0016818">
    <property type="term" value="F:hydrolase activity, acting on acid anhydrides, in phosphorus-containing anhydrides"/>
    <property type="evidence" value="ECO:0007669"/>
    <property type="project" value="InterPro"/>
</dbReference>
<evidence type="ECO:0000313" key="5">
    <source>
        <dbReference type="Proteomes" id="UP000199586"/>
    </source>
</evidence>
<dbReference type="EMBL" id="FOXP01000001">
    <property type="protein sequence ID" value="SFP41218.1"/>
    <property type="molecule type" value="Genomic_DNA"/>
</dbReference>
<dbReference type="Pfam" id="PF08797">
    <property type="entry name" value="HIRAN"/>
    <property type="match status" value="1"/>
</dbReference>
<dbReference type="STRING" id="634430.SAMN04488241_101455"/>
<protein>
    <submittedName>
        <fullName evidence="4">HIRAN domain-containing protein</fullName>
    </submittedName>
</protein>
<name>A0A1I5Q4E8_9SPHN</name>
<dbReference type="OrthoDB" id="7432909at2"/>
<dbReference type="AlphaFoldDB" id="A0A1I5Q4E8"/>
<evidence type="ECO:0000313" key="4">
    <source>
        <dbReference type="EMBL" id="SFP41218.1"/>
    </source>
</evidence>
<dbReference type="InterPro" id="IPR014905">
    <property type="entry name" value="HIRAN"/>
</dbReference>
<dbReference type="GO" id="GO:0003676">
    <property type="term" value="F:nucleic acid binding"/>
    <property type="evidence" value="ECO:0007669"/>
    <property type="project" value="InterPro"/>
</dbReference>
<sequence>MAMKQLSLHVVGANHPNADGSNRRFEILLCVPGEPIELVPEPKNPVDPSAIAVVSARHIQIGYLTADRAPWIGSMLRNGRELQAVFQEATKPGAAIRIGFDGEVPVLPRCDRKRHAEVTTEEVDFWPDELPPDD</sequence>
<proteinExistence type="predicted"/>
<reference evidence="4 5" key="1">
    <citation type="submission" date="2016-10" db="EMBL/GenBank/DDBJ databases">
        <authorList>
            <person name="de Groot N.N."/>
        </authorList>
    </citation>
    <scope>NUCLEOTIDE SEQUENCE [LARGE SCALE GENOMIC DNA]</scope>
    <source>
        <strain evidence="4 5">CGMCC 1.9113</strain>
    </source>
</reference>
<dbReference type="GO" id="GO:0008270">
    <property type="term" value="F:zinc ion binding"/>
    <property type="evidence" value="ECO:0007669"/>
    <property type="project" value="InterPro"/>
</dbReference>
<evidence type="ECO:0000256" key="2">
    <source>
        <dbReference type="ARBA" id="ARBA00022801"/>
    </source>
</evidence>
<dbReference type="Gene3D" id="3.30.70.2330">
    <property type="match status" value="1"/>
</dbReference>
<accession>A0A1I5Q4E8</accession>
<keyword evidence="5" id="KW-1185">Reference proteome</keyword>
<dbReference type="Proteomes" id="UP000199586">
    <property type="component" value="Unassembled WGS sequence"/>
</dbReference>
<evidence type="ECO:0000256" key="1">
    <source>
        <dbReference type="ARBA" id="ARBA00022723"/>
    </source>
</evidence>
<evidence type="ECO:0000259" key="3">
    <source>
        <dbReference type="Pfam" id="PF08797"/>
    </source>
</evidence>
<keyword evidence="2" id="KW-0378">Hydrolase</keyword>
<gene>
    <name evidence="4" type="ORF">SAMN04488241_101455</name>
</gene>
<feature type="domain" description="HIRAN" evidence="3">
    <location>
        <begin position="30"/>
        <end position="90"/>
    </location>
</feature>
<keyword evidence="1" id="KW-0479">Metal-binding</keyword>